<evidence type="ECO:0000259" key="1">
    <source>
        <dbReference type="Pfam" id="PF04480"/>
    </source>
</evidence>
<evidence type="ECO:0000313" key="3">
    <source>
        <dbReference type="EMBL" id="KGN38879.1"/>
    </source>
</evidence>
<dbReference type="Proteomes" id="UP000030011">
    <property type="component" value="Unassembled WGS sequence"/>
</dbReference>
<sequence>MTDPLPTGRTEFELFTTSEAAALGHDRKSLARLRQRKVIEPVCRGVHAHGQAQLSDVETHRRLAHAGLILYPDARLSHATNLVMRKVPVWPTIPERVDLVRPVNHEVLTQSFRIRPLYGDVEDLDGMTLCDVPSTLIRYTMDQGATSGTVAVDYALHEGLVEEEALRAAYQTVRGHPQSARCRSMFGFMDGRRESVGETRLAILALAAGIRLVPQVQILDIDGEVVARVDFVVEGTKVIVEFDGKVKYTDGGLDALFAEKRREDRLRRLGYTVVRVTWADLQSPARVVAWIQSAAAAA</sequence>
<dbReference type="Gene3D" id="3.40.960.10">
    <property type="entry name" value="VSR Endonuclease"/>
    <property type="match status" value="1"/>
</dbReference>
<name>A0A0A0JQ71_9MICO</name>
<evidence type="ECO:0000259" key="2">
    <source>
        <dbReference type="Pfam" id="PF13338"/>
    </source>
</evidence>
<feature type="domain" description="AbiEi antitoxin N-terminal" evidence="2">
    <location>
        <begin position="14"/>
        <end position="46"/>
    </location>
</feature>
<protein>
    <submittedName>
        <fullName evidence="3">Uncharacterized protein</fullName>
    </submittedName>
</protein>
<reference evidence="3 4" key="1">
    <citation type="submission" date="2013-08" db="EMBL/GenBank/DDBJ databases">
        <title>The genome sequence of Knoellia subterranea.</title>
        <authorList>
            <person name="Zhu W."/>
            <person name="Wang G."/>
        </authorList>
    </citation>
    <scope>NUCLEOTIDE SEQUENCE [LARGE SCALE GENOMIC DNA]</scope>
    <source>
        <strain evidence="3 4">KCTC 19937</strain>
    </source>
</reference>
<comment type="caution">
    <text evidence="3">The sequence shown here is derived from an EMBL/GenBank/DDBJ whole genome shotgun (WGS) entry which is preliminary data.</text>
</comment>
<dbReference type="Pfam" id="PF13338">
    <property type="entry name" value="AbiEi_4"/>
    <property type="match status" value="1"/>
</dbReference>
<dbReference type="RefSeq" id="WP_052111822.1">
    <property type="nucleotide sequence ID" value="NZ_AVPK01000002.1"/>
</dbReference>
<dbReference type="InterPro" id="IPR007569">
    <property type="entry name" value="DUF559"/>
</dbReference>
<dbReference type="SUPFAM" id="SSF52980">
    <property type="entry name" value="Restriction endonuclease-like"/>
    <property type="match status" value="1"/>
</dbReference>
<dbReference type="STRING" id="1385521.N803_08620"/>
<dbReference type="AlphaFoldDB" id="A0A0A0JQ71"/>
<organism evidence="3 4">
    <name type="scientific">Knoellia subterranea KCTC 19937</name>
    <dbReference type="NCBI Taxonomy" id="1385521"/>
    <lineage>
        <taxon>Bacteria</taxon>
        <taxon>Bacillati</taxon>
        <taxon>Actinomycetota</taxon>
        <taxon>Actinomycetes</taxon>
        <taxon>Micrococcales</taxon>
        <taxon>Intrasporangiaceae</taxon>
        <taxon>Knoellia</taxon>
    </lineage>
</organism>
<proteinExistence type="predicted"/>
<accession>A0A0A0JQ71</accession>
<dbReference type="InterPro" id="IPR025159">
    <property type="entry name" value="AbiEi_N"/>
</dbReference>
<dbReference type="InterPro" id="IPR011335">
    <property type="entry name" value="Restrct_endonuc-II-like"/>
</dbReference>
<feature type="domain" description="DUF559" evidence="1">
    <location>
        <begin position="229"/>
        <end position="292"/>
    </location>
</feature>
<dbReference type="EMBL" id="AVPK01000002">
    <property type="protein sequence ID" value="KGN38879.1"/>
    <property type="molecule type" value="Genomic_DNA"/>
</dbReference>
<evidence type="ECO:0000313" key="4">
    <source>
        <dbReference type="Proteomes" id="UP000030011"/>
    </source>
</evidence>
<dbReference type="eggNOG" id="COG5340">
    <property type="taxonomic scope" value="Bacteria"/>
</dbReference>
<gene>
    <name evidence="3" type="ORF">N803_08620</name>
</gene>
<dbReference type="Pfam" id="PF04480">
    <property type="entry name" value="DUF559"/>
    <property type="match status" value="1"/>
</dbReference>
<keyword evidence="4" id="KW-1185">Reference proteome</keyword>